<accession>A0A2D3NX63</accession>
<keyword evidence="1" id="KW-0472">Membrane</keyword>
<evidence type="ECO:0000313" key="3">
    <source>
        <dbReference type="Proteomes" id="UP000230056"/>
    </source>
</evidence>
<keyword evidence="1" id="KW-0812">Transmembrane</keyword>
<proteinExistence type="predicted"/>
<feature type="transmembrane region" description="Helical" evidence="1">
    <location>
        <begin position="140"/>
        <end position="159"/>
    </location>
</feature>
<gene>
    <name evidence="2" type="ORF">CTM72_05435</name>
</gene>
<protein>
    <submittedName>
        <fullName evidence="2">Uncharacterized protein</fullName>
    </submittedName>
</protein>
<evidence type="ECO:0000313" key="2">
    <source>
        <dbReference type="EMBL" id="ATV59244.1"/>
    </source>
</evidence>
<dbReference type="Proteomes" id="UP000230056">
    <property type="component" value="Chromosome"/>
</dbReference>
<evidence type="ECO:0000256" key="1">
    <source>
        <dbReference type="SAM" id="Phobius"/>
    </source>
</evidence>
<feature type="transmembrane region" description="Helical" evidence="1">
    <location>
        <begin position="116"/>
        <end position="134"/>
    </location>
</feature>
<sequence>MLKNSDKNKVENYIQKIINGLLNDTNKSIVSGMSDKQVIDRITKATVNKISHESKMIISSVYNMLMNDTLSEDFFQEPSNKALFYELNIEKKLNNKFNFEVPTHINYKESKKELDTLIKAGNITIVTIGGIVSIKFKTFFPIGVSVIIALAVTFGIILLNNKTNSKSNINNIIFEYLNGIKKGLLAWIETIEIYYDEQVEELKKGMNA</sequence>
<reference evidence="2 3" key="1">
    <citation type="submission" date="2017-11" db="EMBL/GenBank/DDBJ databases">
        <title>Genome sequencing of Fusobacterium periodonticum KCOM 1261.</title>
        <authorList>
            <person name="Kook J.-K."/>
            <person name="Park S.-N."/>
            <person name="Lim Y.K."/>
        </authorList>
    </citation>
    <scope>NUCLEOTIDE SEQUENCE [LARGE SCALE GENOMIC DNA]</scope>
    <source>
        <strain evidence="2 3">KCOM 1261</strain>
    </source>
</reference>
<dbReference type="RefSeq" id="WP_100024753.1">
    <property type="nucleotide sequence ID" value="NZ_CP024699.1"/>
</dbReference>
<dbReference type="AlphaFoldDB" id="A0A2D3NX63"/>
<keyword evidence="1" id="KW-1133">Transmembrane helix</keyword>
<name>A0A2D3NX63_9FUSO</name>
<organism evidence="2 3">
    <name type="scientific">Fusobacterium pseudoperiodonticum</name>
    <dbReference type="NCBI Taxonomy" id="2663009"/>
    <lineage>
        <taxon>Bacteria</taxon>
        <taxon>Fusobacteriati</taxon>
        <taxon>Fusobacteriota</taxon>
        <taxon>Fusobacteriia</taxon>
        <taxon>Fusobacteriales</taxon>
        <taxon>Fusobacteriaceae</taxon>
        <taxon>Fusobacterium</taxon>
    </lineage>
</organism>
<dbReference type="EMBL" id="CP024699">
    <property type="protein sequence ID" value="ATV59244.1"/>
    <property type="molecule type" value="Genomic_DNA"/>
</dbReference>